<dbReference type="EMBL" id="QMKO01001556">
    <property type="protein sequence ID" value="RTG88725.1"/>
    <property type="molecule type" value="Genomic_DNA"/>
</dbReference>
<feature type="compositionally biased region" description="Low complexity" evidence="1">
    <location>
        <begin position="147"/>
        <end position="169"/>
    </location>
</feature>
<evidence type="ECO:0000259" key="2">
    <source>
        <dbReference type="PROSITE" id="PS50106"/>
    </source>
</evidence>
<sequence length="770" mass="87543">MLTRSFSITANSRPSQLTVAYDENQIFIIGNSYQIREQLIMTTLTETTYAFINNNLQDTSKTSTVRKYELIQNETNKTTCHFIKGPSLRKLNSTKGYFSRIRNSRNDCKNDGIQLTHIRSYTPDNNNNNMNTFEKYSFSQDSSILPTASQSSLSSPSSSSSPRQLSPITTPRAPLLGTNYKRNLNKNKIFRDHFEADNILTQSTHNYCDRYGLKEQSKSRAHVYHCGNTINKLHSPPLSGLKMKARRVWNVFERKISNNNNKGISQSKSVGNLQYTSTLSPGSENLITNHNESNVRSPNIMPSKHHIQNDYSSPIDPKSDKRSILCFPHSKSFEISRHLDSSKKVNISPDNKHICANMKLHTDNNDNEKYADIIYSMGIIPSQPISPCINYCSNSDDYTNRIHENVTEKLVNNLISKCHNNKQCQETCHQSYLTSNLKEDQSSYTPNYKYGENCIFILPTGLPFQEIREISVTRSESGQRFGMRIEKFGKGTYLTTVLPGSLASQAGLKVGDEILQLNGISIQSISINSINQTMLAKIRFILVKKINGRVGIRLKRIAEGLYVDVVLPNSAAYEAGIKEGDELICVNNQIVTSWTQEAASKLLRELPDEDLVMLHFREFFHPHGFNNIAQLNKQLKTVSIKESLSMPHCSTLKLNSSPCEFNYDQKYDIDESFSFRNSLNKTSENTVNKEYVPLNFQDTLNQDIYPDNSNSTIQTSNVSRLNHDKVLCDYPITDTRFDVIPLQSHTRILNSFSDYTLDCPKCFINEPQIQ</sequence>
<name>A0A430QM03_SCHBO</name>
<evidence type="ECO:0000313" key="3">
    <source>
        <dbReference type="EMBL" id="RTG88725.1"/>
    </source>
</evidence>
<organism evidence="3 4">
    <name type="scientific">Schistosoma bovis</name>
    <name type="common">Blood fluke</name>
    <dbReference type="NCBI Taxonomy" id="6184"/>
    <lineage>
        <taxon>Eukaryota</taxon>
        <taxon>Metazoa</taxon>
        <taxon>Spiralia</taxon>
        <taxon>Lophotrochozoa</taxon>
        <taxon>Platyhelminthes</taxon>
        <taxon>Trematoda</taxon>
        <taxon>Digenea</taxon>
        <taxon>Strigeidida</taxon>
        <taxon>Schistosomatoidea</taxon>
        <taxon>Schistosomatidae</taxon>
        <taxon>Schistosoma</taxon>
    </lineage>
</organism>
<accession>A0A430QM03</accession>
<dbReference type="Pfam" id="PF00595">
    <property type="entry name" value="PDZ"/>
    <property type="match status" value="2"/>
</dbReference>
<keyword evidence="4" id="KW-1185">Reference proteome</keyword>
<dbReference type="InterPro" id="IPR036034">
    <property type="entry name" value="PDZ_sf"/>
</dbReference>
<dbReference type="Proteomes" id="UP000290809">
    <property type="component" value="Unassembled WGS sequence"/>
</dbReference>
<evidence type="ECO:0000313" key="4">
    <source>
        <dbReference type="Proteomes" id="UP000290809"/>
    </source>
</evidence>
<feature type="domain" description="PDZ" evidence="2">
    <location>
        <begin position="469"/>
        <end position="534"/>
    </location>
</feature>
<comment type="caution">
    <text evidence="3">The sequence shown here is derived from an EMBL/GenBank/DDBJ whole genome shotgun (WGS) entry which is preliminary data.</text>
</comment>
<dbReference type="PANTHER" id="PTHR14063">
    <property type="entry name" value="PROTEIN LIN-7 HOMOLOG"/>
    <property type="match status" value="1"/>
</dbReference>
<dbReference type="AlphaFoldDB" id="A0A430QM03"/>
<gene>
    <name evidence="3" type="ORF">DC041_0010463</name>
</gene>
<dbReference type="STRING" id="6184.A0A430QM03"/>
<dbReference type="Gene3D" id="2.30.42.10">
    <property type="match status" value="2"/>
</dbReference>
<evidence type="ECO:0000256" key="1">
    <source>
        <dbReference type="SAM" id="MobiDB-lite"/>
    </source>
</evidence>
<dbReference type="InterPro" id="IPR051109">
    <property type="entry name" value="MAM_complex_regulator"/>
</dbReference>
<protein>
    <recommendedName>
        <fullName evidence="2">PDZ domain-containing protein</fullName>
    </recommendedName>
</protein>
<dbReference type="SMART" id="SM00228">
    <property type="entry name" value="PDZ"/>
    <property type="match status" value="2"/>
</dbReference>
<dbReference type="InterPro" id="IPR001478">
    <property type="entry name" value="PDZ"/>
</dbReference>
<dbReference type="PROSITE" id="PS50106">
    <property type="entry name" value="PDZ"/>
    <property type="match status" value="2"/>
</dbReference>
<feature type="region of interest" description="Disordered" evidence="1">
    <location>
        <begin position="147"/>
        <end position="179"/>
    </location>
</feature>
<feature type="domain" description="PDZ" evidence="2">
    <location>
        <begin position="539"/>
        <end position="618"/>
    </location>
</feature>
<reference evidence="3 4" key="1">
    <citation type="journal article" date="2019" name="PLoS Pathog.">
        <title>Genome sequence of the bovine parasite Schistosoma bovis Tanzania.</title>
        <authorList>
            <person name="Oey H."/>
            <person name="Zakrzewski M."/>
            <person name="Gobert G."/>
            <person name="Gravermann K."/>
            <person name="Stoye J."/>
            <person name="Jones M."/>
            <person name="Mcmanus D."/>
            <person name="Krause L."/>
        </authorList>
    </citation>
    <scope>NUCLEOTIDE SEQUENCE [LARGE SCALE GENOMIC DNA]</scope>
    <source>
        <strain evidence="3 4">TAN1997</strain>
    </source>
</reference>
<proteinExistence type="predicted"/>
<dbReference type="SUPFAM" id="SSF50156">
    <property type="entry name" value="PDZ domain-like"/>
    <property type="match status" value="2"/>
</dbReference>